<dbReference type="Gene3D" id="3.40.50.300">
    <property type="entry name" value="P-loop containing nucleotide triphosphate hydrolases"/>
    <property type="match status" value="1"/>
</dbReference>
<dbReference type="AlphaFoldDB" id="A0AAD9IK12"/>
<reference evidence="4" key="1">
    <citation type="submission" date="2021-01" db="EMBL/GenBank/DDBJ databases">
        <authorList>
            <person name="Eckstrom K.M.E."/>
        </authorList>
    </citation>
    <scope>NUCLEOTIDE SEQUENCE</scope>
    <source>
        <strain evidence="4">UVCC 0001</strain>
    </source>
</reference>
<feature type="compositionally biased region" description="Polar residues" evidence="2">
    <location>
        <begin position="36"/>
        <end position="45"/>
    </location>
</feature>
<dbReference type="InterPro" id="IPR041664">
    <property type="entry name" value="AAA_16"/>
</dbReference>
<keyword evidence="5" id="KW-1185">Reference proteome</keyword>
<sequence length="711" mass="73663">MRHGRKRLKASHELESALDSGLLQLERPDDGVPGAQSASTPTGSAEPTGAVDTVAAPEALPGTPKRDVQPSWDAFITSVGPCPSQSVRASILKSPTPPRRSMLDATPRLGRVVRMLIPPVDLLEVEMETRRALHAEAQLASERQATAAEAGRGVADDAALPETGRAAAEPRPTAAAVEAAPTTATAEQVSETGLERAQSAQSSIAFAERTASGADEAGPSASEWWDPLDRLKAGQARAVLHTSHQPLSLQSARGEPSLLCREAQIQRLRAWLLPRLTSGSSASTSYGGSCYVSGPPGTGKTLTVCGLLRSLHADLRANQGTSDAPVLACINCMRLSSGRQVAGRALEALAMRAGEEDPIVEPVGAGASRSDEEALSQLRSLLLPPRAQRRLILVLDELDGLLDGSDRGEALVEDLFSIAHAPGSQLVILGIANSIDLVQRLLLPGGPFHRRNLRPEHVTFPAYDAAALCQLLEQRVATLPGPVFEPRCLELCARKVSNGSGDMRLALEAAAAALDLAVEAAERQQDERLASGQEATASRPSRVSLRDMASALGALTGGVGAASAASRAQLLLVALTRRESTGSTAACLASSSGGSSACSLATGALSRQDSGWSAGSRRASLGGPAPKPGTLGALGETHGRLARQVGIGAYSPAELAAAVEVLADQGLLTLGPRRGAELQRRITLKIAEQDVAQALQGVPVIGALVEAPTSA</sequence>
<dbReference type="Proteomes" id="UP001255856">
    <property type="component" value="Unassembled WGS sequence"/>
</dbReference>
<evidence type="ECO:0000259" key="3">
    <source>
        <dbReference type="SMART" id="SM00382"/>
    </source>
</evidence>
<dbReference type="Pfam" id="PF13191">
    <property type="entry name" value="AAA_16"/>
    <property type="match status" value="1"/>
</dbReference>
<evidence type="ECO:0000256" key="2">
    <source>
        <dbReference type="SAM" id="MobiDB-lite"/>
    </source>
</evidence>
<dbReference type="InterPro" id="IPR027417">
    <property type="entry name" value="P-loop_NTPase"/>
</dbReference>
<comment type="caution">
    <text evidence="4">The sequence shown here is derived from an EMBL/GenBank/DDBJ whole genome shotgun (WGS) entry which is preliminary data.</text>
</comment>
<gene>
    <name evidence="4" type="ORF">QBZ16_003948</name>
</gene>
<proteinExistence type="predicted"/>
<keyword evidence="1" id="KW-0235">DNA replication</keyword>
<dbReference type="GO" id="GO:0003688">
    <property type="term" value="F:DNA replication origin binding"/>
    <property type="evidence" value="ECO:0007669"/>
    <property type="project" value="TreeGrafter"/>
</dbReference>
<dbReference type="PANTHER" id="PTHR10763">
    <property type="entry name" value="CELL DIVISION CONTROL PROTEIN 6-RELATED"/>
    <property type="match status" value="1"/>
</dbReference>
<dbReference type="EMBL" id="JASFZW010000005">
    <property type="protein sequence ID" value="KAK2078080.1"/>
    <property type="molecule type" value="Genomic_DNA"/>
</dbReference>
<feature type="domain" description="AAA+ ATPase" evidence="3">
    <location>
        <begin position="286"/>
        <end position="456"/>
    </location>
</feature>
<dbReference type="GO" id="GO:0005634">
    <property type="term" value="C:nucleus"/>
    <property type="evidence" value="ECO:0007669"/>
    <property type="project" value="TreeGrafter"/>
</dbReference>
<dbReference type="InterPro" id="IPR003593">
    <property type="entry name" value="AAA+_ATPase"/>
</dbReference>
<dbReference type="SMART" id="SM00382">
    <property type="entry name" value="AAA"/>
    <property type="match status" value="1"/>
</dbReference>
<feature type="compositionally biased region" description="Low complexity" evidence="2">
    <location>
        <begin position="166"/>
        <end position="187"/>
    </location>
</feature>
<name>A0AAD9IK12_PROWI</name>
<dbReference type="SUPFAM" id="SSF52540">
    <property type="entry name" value="P-loop containing nucleoside triphosphate hydrolases"/>
    <property type="match status" value="1"/>
</dbReference>
<accession>A0AAD9IK12</accession>
<evidence type="ECO:0000313" key="4">
    <source>
        <dbReference type="EMBL" id="KAK2078080.1"/>
    </source>
</evidence>
<evidence type="ECO:0000256" key="1">
    <source>
        <dbReference type="ARBA" id="ARBA00022705"/>
    </source>
</evidence>
<protein>
    <recommendedName>
        <fullName evidence="3">AAA+ ATPase domain-containing protein</fullName>
    </recommendedName>
</protein>
<evidence type="ECO:0000313" key="5">
    <source>
        <dbReference type="Proteomes" id="UP001255856"/>
    </source>
</evidence>
<dbReference type="PANTHER" id="PTHR10763:SF26">
    <property type="entry name" value="CELL DIVISION CONTROL PROTEIN 6 HOMOLOG"/>
    <property type="match status" value="1"/>
</dbReference>
<feature type="region of interest" description="Disordered" evidence="2">
    <location>
        <begin position="21"/>
        <end position="52"/>
    </location>
</feature>
<dbReference type="InterPro" id="IPR050311">
    <property type="entry name" value="ORC1/CDC6"/>
</dbReference>
<feature type="region of interest" description="Disordered" evidence="2">
    <location>
        <begin position="163"/>
        <end position="195"/>
    </location>
</feature>
<organism evidence="4 5">
    <name type="scientific">Prototheca wickerhamii</name>
    <dbReference type="NCBI Taxonomy" id="3111"/>
    <lineage>
        <taxon>Eukaryota</taxon>
        <taxon>Viridiplantae</taxon>
        <taxon>Chlorophyta</taxon>
        <taxon>core chlorophytes</taxon>
        <taxon>Trebouxiophyceae</taxon>
        <taxon>Chlorellales</taxon>
        <taxon>Chlorellaceae</taxon>
        <taxon>Prototheca</taxon>
    </lineage>
</organism>
<dbReference type="Gene3D" id="1.10.8.60">
    <property type="match status" value="1"/>
</dbReference>
<dbReference type="GO" id="GO:0006270">
    <property type="term" value="P:DNA replication initiation"/>
    <property type="evidence" value="ECO:0007669"/>
    <property type="project" value="TreeGrafter"/>
</dbReference>
<dbReference type="GO" id="GO:0033314">
    <property type="term" value="P:mitotic DNA replication checkpoint signaling"/>
    <property type="evidence" value="ECO:0007669"/>
    <property type="project" value="TreeGrafter"/>
</dbReference>